<accession>A0ABT8GME3</accession>
<evidence type="ECO:0000313" key="1">
    <source>
        <dbReference type="EMBL" id="MDN4492588.1"/>
    </source>
</evidence>
<dbReference type="Proteomes" id="UP001172743">
    <property type="component" value="Unassembled WGS sequence"/>
</dbReference>
<name>A0ABT8GME3_9BACL</name>
<dbReference type="EMBL" id="JAUHTQ010000002">
    <property type="protein sequence ID" value="MDN4492588.1"/>
    <property type="molecule type" value="Genomic_DNA"/>
</dbReference>
<dbReference type="RefSeq" id="WP_301136706.1">
    <property type="nucleotide sequence ID" value="NZ_JAUHTQ010000002.1"/>
</dbReference>
<protein>
    <submittedName>
        <fullName evidence="1">Uncharacterized protein</fullName>
    </submittedName>
</protein>
<evidence type="ECO:0000313" key="2">
    <source>
        <dbReference type="Proteomes" id="UP001172743"/>
    </source>
</evidence>
<reference evidence="1" key="1">
    <citation type="submission" date="2023-07" db="EMBL/GenBank/DDBJ databases">
        <title>Ureibacillus sp. isolated from freshwater well.</title>
        <authorList>
            <person name="Kirdat K."/>
            <person name="Bhatt A."/>
            <person name="Teware R."/>
            <person name="Bhavsar Y."/>
            <person name="Yadav A."/>
        </authorList>
    </citation>
    <scope>NUCLEOTIDE SEQUENCE</scope>
    <source>
        <strain evidence="1">BA0131</strain>
    </source>
</reference>
<sequence>MVTVSGNYVGFHDSITGNFNEGKIVFKQKEDIDVFLEAIKNSLIVTGSVTDIGESMQLTFCSNPGTSKTILLWLYPERSYGRIAEENGNGKTYMLTEDNVHIIADLLNNKKH</sequence>
<comment type="caution">
    <text evidence="1">The sequence shown here is derived from an EMBL/GenBank/DDBJ whole genome shotgun (WGS) entry which is preliminary data.</text>
</comment>
<organism evidence="1 2">
    <name type="scientific">Ureibacillus aquaedulcis</name>
    <dbReference type="NCBI Taxonomy" id="3058421"/>
    <lineage>
        <taxon>Bacteria</taxon>
        <taxon>Bacillati</taxon>
        <taxon>Bacillota</taxon>
        <taxon>Bacilli</taxon>
        <taxon>Bacillales</taxon>
        <taxon>Caryophanaceae</taxon>
        <taxon>Ureibacillus</taxon>
    </lineage>
</organism>
<proteinExistence type="predicted"/>
<keyword evidence="2" id="KW-1185">Reference proteome</keyword>
<gene>
    <name evidence="1" type="ORF">QYB95_03465</name>
</gene>